<protein>
    <recommendedName>
        <fullName evidence="4">Holin</fullName>
    </recommendedName>
</protein>
<keyword evidence="1" id="KW-1133">Transmembrane helix</keyword>
<name>A0AB37GA47_CORAY</name>
<reference evidence="2 3" key="1">
    <citation type="submission" date="2020-12" db="EMBL/GenBank/DDBJ databases">
        <title>FDA dAtabase for Regulatory Grade micrObial Sequences (FDA-ARGOS): Supporting development and validation of Infectious Disease Dx tests.</title>
        <authorList>
            <person name="Sproer C."/>
            <person name="Gronow S."/>
            <person name="Severitt S."/>
            <person name="Schroder I."/>
            <person name="Tallon L."/>
            <person name="Sadzewicz L."/>
            <person name="Zhao X."/>
            <person name="Boylan J."/>
            <person name="Ott S."/>
            <person name="Bowen H."/>
            <person name="Vavikolanu K."/>
            <person name="Mehta A."/>
            <person name="Aluvathingal J."/>
            <person name="Nadendla S."/>
            <person name="Lowell S."/>
            <person name="Myers T."/>
            <person name="Yan Y."/>
            <person name="Sichtig H."/>
        </authorList>
    </citation>
    <scope>NUCLEOTIDE SEQUENCE [LARGE SCALE GENOMIC DNA]</scope>
    <source>
        <strain evidence="2 3">FDAARGOS_938</strain>
    </source>
</reference>
<organism evidence="2 3">
    <name type="scientific">Corynebacterium amycolatum</name>
    <dbReference type="NCBI Taxonomy" id="43765"/>
    <lineage>
        <taxon>Bacteria</taxon>
        <taxon>Bacillati</taxon>
        <taxon>Actinomycetota</taxon>
        <taxon>Actinomycetes</taxon>
        <taxon>Mycobacteriales</taxon>
        <taxon>Corynebacteriaceae</taxon>
        <taxon>Corynebacterium</taxon>
    </lineage>
</organism>
<sequence>METIKNAVPASARGTAYAMVAAIAPALIAWGVLDEVKAAAVVGVLTAVVTLVFAVLHSTSNPRTAVYLLLAALTTAMTAWGYGTDLQWESLLAIVAPALGAGYAAANTPTEDDYVGEHRVDENNH</sequence>
<feature type="transmembrane region" description="Helical" evidence="1">
    <location>
        <begin position="12"/>
        <end position="32"/>
    </location>
</feature>
<keyword evidence="1" id="KW-0812">Transmembrane</keyword>
<dbReference type="EMBL" id="CP065628">
    <property type="protein sequence ID" value="QPR30035.1"/>
    <property type="molecule type" value="Genomic_DNA"/>
</dbReference>
<gene>
    <name evidence="2" type="ORF">I6G95_07190</name>
</gene>
<evidence type="ECO:0000313" key="2">
    <source>
        <dbReference type="EMBL" id="QPR30035.1"/>
    </source>
</evidence>
<evidence type="ECO:0000313" key="3">
    <source>
        <dbReference type="Proteomes" id="UP000594774"/>
    </source>
</evidence>
<dbReference type="InterPro" id="IPR056390">
    <property type="entry name" value="Holin_phage"/>
</dbReference>
<keyword evidence="1" id="KW-0472">Membrane</keyword>
<dbReference type="RefSeq" id="WP_197914215.1">
    <property type="nucleotide sequence ID" value="NZ_CP065628.1"/>
</dbReference>
<dbReference type="Pfam" id="PF23809">
    <property type="entry name" value="Phage_holin_9"/>
    <property type="match status" value="1"/>
</dbReference>
<evidence type="ECO:0008006" key="4">
    <source>
        <dbReference type="Google" id="ProtNLM"/>
    </source>
</evidence>
<proteinExistence type="predicted"/>
<feature type="transmembrane region" description="Helical" evidence="1">
    <location>
        <begin position="64"/>
        <end position="82"/>
    </location>
</feature>
<accession>A0AB37GA47</accession>
<feature type="transmembrane region" description="Helical" evidence="1">
    <location>
        <begin position="38"/>
        <end position="57"/>
    </location>
</feature>
<evidence type="ECO:0000256" key="1">
    <source>
        <dbReference type="SAM" id="Phobius"/>
    </source>
</evidence>
<dbReference type="Proteomes" id="UP000594774">
    <property type="component" value="Chromosome"/>
</dbReference>
<dbReference type="AlphaFoldDB" id="A0AB37GA47"/>